<comment type="caution">
    <text evidence="1">The sequence shown here is derived from an EMBL/GenBank/DDBJ whole genome shotgun (WGS) entry which is preliminary data.</text>
</comment>
<keyword evidence="2" id="KW-1185">Reference proteome</keyword>
<protein>
    <recommendedName>
        <fullName evidence="3">Tc1-like transposase DDE domain-containing protein</fullName>
    </recommendedName>
</protein>
<accession>A0A2S5RI06</accession>
<dbReference type="RefSeq" id="WP_104206232.1">
    <property type="nucleotide sequence ID" value="NZ_PHHC01000002.1"/>
</dbReference>
<dbReference type="OrthoDB" id="565387at2"/>
<evidence type="ECO:0008006" key="3">
    <source>
        <dbReference type="Google" id="ProtNLM"/>
    </source>
</evidence>
<evidence type="ECO:0000313" key="2">
    <source>
        <dbReference type="Proteomes" id="UP000239425"/>
    </source>
</evidence>
<name>A0A2S5RI06_9PROT</name>
<proteinExistence type="predicted"/>
<sequence length="71" mass="7902">MDTLDCVLLAGSIEILIFWVEELFLINIPNKKGTVMNNAAFHKGKAMQKMIKDAGHTLPPSFSSDLNLIEK</sequence>
<reference evidence="1 2" key="1">
    <citation type="submission" date="2017-11" db="EMBL/GenBank/DDBJ databases">
        <title>Comparative genomic analysis of Holospora spp., intranuclear symbionts of paramecia.</title>
        <authorList>
            <person name="Garushyants S.K."/>
            <person name="Beliavskaya A."/>
            <person name="Malko D.B."/>
            <person name="Logacheva M.D."/>
            <person name="Rautian M.S."/>
            <person name="Gelfand M.S."/>
        </authorList>
    </citation>
    <scope>NUCLEOTIDE SEQUENCE [LARGE SCALE GENOMIC DNA]</scope>
    <source>
        <strain evidence="2">02AZ16</strain>
    </source>
</reference>
<evidence type="ECO:0000313" key="1">
    <source>
        <dbReference type="EMBL" id="PPE06964.1"/>
    </source>
</evidence>
<dbReference type="EMBL" id="PHHC01000002">
    <property type="protein sequence ID" value="PPE06964.1"/>
    <property type="molecule type" value="Genomic_DNA"/>
</dbReference>
<gene>
    <name evidence="1" type="ORF">HCUR_00028</name>
</gene>
<dbReference type="AlphaFoldDB" id="A0A2S5RI06"/>
<organism evidence="1 2">
    <name type="scientific">Holospora curviuscula</name>
    <dbReference type="NCBI Taxonomy" id="1082868"/>
    <lineage>
        <taxon>Bacteria</taxon>
        <taxon>Pseudomonadati</taxon>
        <taxon>Pseudomonadota</taxon>
        <taxon>Alphaproteobacteria</taxon>
        <taxon>Holosporales</taxon>
        <taxon>Holosporaceae</taxon>
        <taxon>Holospora</taxon>
    </lineage>
</organism>
<dbReference type="Proteomes" id="UP000239425">
    <property type="component" value="Unassembled WGS sequence"/>
</dbReference>